<dbReference type="Pfam" id="PF01420">
    <property type="entry name" value="Methylase_S"/>
    <property type="match status" value="1"/>
</dbReference>
<sequence>MASLNQGVLARAKIPFPQIPEQSAIATALSDVDALLSSLDALIAKKRDIKQAAMQQLLTGRTRLPGFEGAWTAKRLDQLANIRSGGTPSTTVSRFWDGGIPWCTPTDITRLGGGKYLLDTSRQITSEGLSNSSAELIPANSVVMTSRATIGECAINLKPVTTNQGFKNFVPFEDTEVNFLYYLLQTQKQGFIQLCAGSTFLEIGKTQLAAYKVHLPSTKAEQSAIAEVLSDMDAELAALEDRRDKTRLLKQGMMQELLTGKTRLV</sequence>
<dbReference type="REBASE" id="105130">
    <property type="entry name" value="S.BpsR44ORF1649P"/>
</dbReference>
<dbReference type="CDD" id="cd17273">
    <property type="entry name" value="RMtype1_S_EcoJA69PI-TRD1-CR1_like"/>
    <property type="match status" value="1"/>
</dbReference>
<feature type="domain" description="Type I restriction modification DNA specificity" evidence="4">
    <location>
        <begin position="71"/>
        <end position="241"/>
    </location>
</feature>
<dbReference type="Proteomes" id="UP000030475">
    <property type="component" value="Unassembled WGS sequence"/>
</dbReference>
<dbReference type="SUPFAM" id="SSF116734">
    <property type="entry name" value="DNA methylase specificity domain"/>
    <property type="match status" value="2"/>
</dbReference>
<dbReference type="Gene3D" id="1.10.287.1120">
    <property type="entry name" value="Bipartite methylase S protein"/>
    <property type="match status" value="2"/>
</dbReference>
<dbReference type="Gene3D" id="3.90.220.20">
    <property type="entry name" value="DNA methylase specificity domains"/>
    <property type="match status" value="1"/>
</dbReference>
<dbReference type="InterPro" id="IPR052021">
    <property type="entry name" value="Type-I_RS_S_subunit"/>
</dbReference>
<protein>
    <submittedName>
        <fullName evidence="5">Type I restriction modification DNA specificity domain protein</fullName>
    </submittedName>
</protein>
<gene>
    <name evidence="5" type="ORF">Y036_1648</name>
</gene>
<evidence type="ECO:0000313" key="6">
    <source>
        <dbReference type="Proteomes" id="UP000030475"/>
    </source>
</evidence>
<keyword evidence="2" id="KW-0680">Restriction system</keyword>
<dbReference type="GO" id="GO:0003677">
    <property type="term" value="F:DNA binding"/>
    <property type="evidence" value="ECO:0007669"/>
    <property type="project" value="UniProtKB-KW"/>
</dbReference>
<evidence type="ECO:0000313" key="5">
    <source>
        <dbReference type="EMBL" id="KGX05831.1"/>
    </source>
</evidence>
<dbReference type="PANTHER" id="PTHR30408">
    <property type="entry name" value="TYPE-1 RESTRICTION ENZYME ECOKI SPECIFICITY PROTEIN"/>
    <property type="match status" value="1"/>
</dbReference>
<dbReference type="GO" id="GO:0009307">
    <property type="term" value="P:DNA restriction-modification system"/>
    <property type="evidence" value="ECO:0007669"/>
    <property type="project" value="UniProtKB-KW"/>
</dbReference>
<evidence type="ECO:0000256" key="2">
    <source>
        <dbReference type="ARBA" id="ARBA00022747"/>
    </source>
</evidence>
<dbReference type="PANTHER" id="PTHR30408:SF12">
    <property type="entry name" value="TYPE I RESTRICTION ENZYME MJAVIII SPECIFICITY SUBUNIT"/>
    <property type="match status" value="1"/>
</dbReference>
<evidence type="ECO:0000256" key="3">
    <source>
        <dbReference type="ARBA" id="ARBA00023125"/>
    </source>
</evidence>
<evidence type="ECO:0000256" key="1">
    <source>
        <dbReference type="ARBA" id="ARBA00010923"/>
    </source>
</evidence>
<accession>A0AA40J8E3</accession>
<comment type="caution">
    <text evidence="5">The sequence shown here is derived from an EMBL/GenBank/DDBJ whole genome shotgun (WGS) entry which is preliminary data.</text>
</comment>
<comment type="similarity">
    <text evidence="1">Belongs to the type-I restriction system S methylase family.</text>
</comment>
<keyword evidence="3" id="KW-0238">DNA-binding</keyword>
<evidence type="ECO:0000259" key="4">
    <source>
        <dbReference type="Pfam" id="PF01420"/>
    </source>
</evidence>
<dbReference type="AlphaFoldDB" id="A0AA40J8E3"/>
<proteinExistence type="inferred from homology"/>
<dbReference type="InterPro" id="IPR044946">
    <property type="entry name" value="Restrct_endonuc_typeI_TRD_sf"/>
</dbReference>
<organism evidence="5 6">
    <name type="scientific">Burkholderia pseudomallei</name>
    <name type="common">Pseudomonas pseudomallei</name>
    <dbReference type="NCBI Taxonomy" id="28450"/>
    <lineage>
        <taxon>Bacteria</taxon>
        <taxon>Pseudomonadati</taxon>
        <taxon>Pseudomonadota</taxon>
        <taxon>Betaproteobacteria</taxon>
        <taxon>Burkholderiales</taxon>
        <taxon>Burkholderiaceae</taxon>
        <taxon>Burkholderia</taxon>
        <taxon>pseudomallei group</taxon>
    </lineage>
</organism>
<name>A0AA40J8E3_BURPE</name>
<reference evidence="5 6" key="1">
    <citation type="submission" date="2014-08" db="EMBL/GenBank/DDBJ databases">
        <authorList>
            <person name="Bunnell A."/>
            <person name="Chain P.S."/>
            <person name="Chertkov O."/>
            <person name="Currie B.J."/>
            <person name="Daligault H.E."/>
            <person name="Davenport K.W."/>
            <person name="Davis C."/>
            <person name="Gleasner C.D."/>
            <person name="Johnson S.L."/>
            <person name="Kaestli M."/>
            <person name="Koren S."/>
            <person name="Kunde Y.A."/>
            <person name="Mayo M."/>
            <person name="McMurry K.K."/>
            <person name="Price E.P."/>
            <person name="Reitenga K.G."/>
            <person name="Robison R."/>
            <person name="Rosovitz M.J."/>
            <person name="Sarovich D.S."/>
            <person name="Teshima H."/>
        </authorList>
    </citation>
    <scope>NUCLEOTIDE SEQUENCE [LARGE SCALE GENOMIC DNA]</scope>
    <source>
        <strain evidence="5 6">MSHR44</strain>
    </source>
</reference>
<dbReference type="InterPro" id="IPR000055">
    <property type="entry name" value="Restrct_endonuc_typeI_TRD"/>
</dbReference>
<dbReference type="EMBL" id="JQIM01000010">
    <property type="protein sequence ID" value="KGX05831.1"/>
    <property type="molecule type" value="Genomic_DNA"/>
</dbReference>